<sequence length="105" mass="11412">MKGLEPMSSRTQSLLLHLIVWTVLALVMANIVLVQTNRGLALENVEKQQFIQGTVALEGLNKEIVNALVELSVKKQDDQLRALLAANGITFNVNPPANPAQGGRK</sequence>
<evidence type="ECO:0000313" key="2">
    <source>
        <dbReference type="Proteomes" id="UP000886602"/>
    </source>
</evidence>
<accession>A0A9D7FMY8</accession>
<reference evidence="1" key="1">
    <citation type="submission" date="2020-10" db="EMBL/GenBank/DDBJ databases">
        <title>Connecting structure to function with the recovery of over 1000 high-quality activated sludge metagenome-assembled genomes encoding full-length rRNA genes using long-read sequencing.</title>
        <authorList>
            <person name="Singleton C.M."/>
            <person name="Petriglieri F."/>
            <person name="Kristensen J.M."/>
            <person name="Kirkegaard R.H."/>
            <person name="Michaelsen T.Y."/>
            <person name="Andersen M.H."/>
            <person name="Karst S.M."/>
            <person name="Dueholm M.S."/>
            <person name="Nielsen P.H."/>
            <person name="Albertsen M."/>
        </authorList>
    </citation>
    <scope>NUCLEOTIDE SEQUENCE</scope>
    <source>
        <strain evidence="1">EsbW_18-Q3-R4-48_MAXAC.044</strain>
    </source>
</reference>
<dbReference type="Proteomes" id="UP000886602">
    <property type="component" value="Unassembled WGS sequence"/>
</dbReference>
<comment type="caution">
    <text evidence="1">The sequence shown here is derived from an EMBL/GenBank/DDBJ whole genome shotgun (WGS) entry which is preliminary data.</text>
</comment>
<dbReference type="AlphaFoldDB" id="A0A9D7FMY8"/>
<organism evidence="1 2">
    <name type="scientific">Candidatus Propionivibrio dominans</name>
    <dbReference type="NCBI Taxonomy" id="2954373"/>
    <lineage>
        <taxon>Bacteria</taxon>
        <taxon>Pseudomonadati</taxon>
        <taxon>Pseudomonadota</taxon>
        <taxon>Betaproteobacteria</taxon>
        <taxon>Rhodocyclales</taxon>
        <taxon>Rhodocyclaceae</taxon>
        <taxon>Propionivibrio</taxon>
    </lineage>
</organism>
<name>A0A9D7FMY8_9RHOO</name>
<protein>
    <submittedName>
        <fullName evidence="1">Uncharacterized protein</fullName>
    </submittedName>
</protein>
<evidence type="ECO:0000313" key="1">
    <source>
        <dbReference type="EMBL" id="MBK7424766.1"/>
    </source>
</evidence>
<proteinExistence type="predicted"/>
<dbReference type="EMBL" id="JADJNC010000047">
    <property type="protein sequence ID" value="MBK7424766.1"/>
    <property type="molecule type" value="Genomic_DNA"/>
</dbReference>
<gene>
    <name evidence="1" type="ORF">IPJ48_17720</name>
</gene>